<proteinExistence type="predicted"/>
<dbReference type="AlphaFoldDB" id="A0ABD1CKF9"/>
<dbReference type="EMBL" id="JBEHCU010011333">
    <property type="protein sequence ID" value="KAL1376872.1"/>
    <property type="molecule type" value="Genomic_DNA"/>
</dbReference>
<protein>
    <submittedName>
        <fullName evidence="1">Uncharacterized protein</fullName>
    </submittedName>
</protein>
<evidence type="ECO:0000313" key="1">
    <source>
        <dbReference type="EMBL" id="KAL1376872.1"/>
    </source>
</evidence>
<dbReference type="Proteomes" id="UP001562425">
    <property type="component" value="Unassembled WGS sequence"/>
</dbReference>
<accession>A0ABD1CKF9</accession>
<sequence>MLKKQLEQALGDLDAVRKKNSLIVKDLQREISTLKKKFKTEADSSEIERSPSKDNLEPIYDSQTEQEKQCFEATAHRSNLGRCKLNCGQIVNALNLIPGVIKLSGPQHARWLFTSLRFSTHHEFKEKLLSRKKYAKEIMEPEEVTSRLAQLELNYDTKRTPLPRNHFRCRTQQAGCNLASTRRTLASRPAMSSWCGKFCVTQLARKVQTAGNRSNFVEFDAGQFMNRAAFKIALPEFGP</sequence>
<comment type="caution">
    <text evidence="1">The sequence shown here is derived from an EMBL/GenBank/DDBJ whole genome shotgun (WGS) entry which is preliminary data.</text>
</comment>
<keyword evidence="2" id="KW-1185">Reference proteome</keyword>
<evidence type="ECO:0000313" key="2">
    <source>
        <dbReference type="Proteomes" id="UP001562425"/>
    </source>
</evidence>
<reference evidence="1 2" key="1">
    <citation type="submission" date="2024-05" db="EMBL/GenBank/DDBJ databases">
        <title>Culex pipiens pipiens assembly and annotation.</title>
        <authorList>
            <person name="Alout H."/>
            <person name="Durand T."/>
        </authorList>
    </citation>
    <scope>NUCLEOTIDE SEQUENCE [LARGE SCALE GENOMIC DNA]</scope>
    <source>
        <strain evidence="1">HA-2024</strain>
        <tissue evidence="1">Whole body</tissue>
    </source>
</reference>
<gene>
    <name evidence="1" type="ORF">pipiens_016631</name>
</gene>
<name>A0ABD1CKF9_CULPP</name>
<organism evidence="1 2">
    <name type="scientific">Culex pipiens pipiens</name>
    <name type="common">Northern house mosquito</name>
    <dbReference type="NCBI Taxonomy" id="38569"/>
    <lineage>
        <taxon>Eukaryota</taxon>
        <taxon>Metazoa</taxon>
        <taxon>Ecdysozoa</taxon>
        <taxon>Arthropoda</taxon>
        <taxon>Hexapoda</taxon>
        <taxon>Insecta</taxon>
        <taxon>Pterygota</taxon>
        <taxon>Neoptera</taxon>
        <taxon>Endopterygota</taxon>
        <taxon>Diptera</taxon>
        <taxon>Nematocera</taxon>
        <taxon>Culicoidea</taxon>
        <taxon>Culicidae</taxon>
        <taxon>Culicinae</taxon>
        <taxon>Culicini</taxon>
        <taxon>Culex</taxon>
        <taxon>Culex</taxon>
    </lineage>
</organism>